<accession>A0AAN8FBJ0</accession>
<reference evidence="3 4" key="1">
    <citation type="submission" date="2019-10" db="EMBL/GenBank/DDBJ databases">
        <title>Assembly and Annotation for the nematode Trichostrongylus colubriformis.</title>
        <authorList>
            <person name="Martin J."/>
        </authorList>
    </citation>
    <scope>NUCLEOTIDE SEQUENCE [LARGE SCALE GENOMIC DNA]</scope>
    <source>
        <strain evidence="3">G859</strain>
        <tissue evidence="3">Whole worm</tissue>
    </source>
</reference>
<name>A0AAN8FBJ0_TRICO</name>
<keyword evidence="2" id="KW-0472">Membrane</keyword>
<feature type="transmembrane region" description="Helical" evidence="2">
    <location>
        <begin position="79"/>
        <end position="102"/>
    </location>
</feature>
<dbReference type="EMBL" id="WIXE01021342">
    <property type="protein sequence ID" value="KAK5968473.1"/>
    <property type="molecule type" value="Genomic_DNA"/>
</dbReference>
<proteinExistence type="predicted"/>
<feature type="region of interest" description="Disordered" evidence="1">
    <location>
        <begin position="42"/>
        <end position="76"/>
    </location>
</feature>
<keyword evidence="4" id="KW-1185">Reference proteome</keyword>
<organism evidence="3 4">
    <name type="scientific">Trichostrongylus colubriformis</name>
    <name type="common">Black scour worm</name>
    <dbReference type="NCBI Taxonomy" id="6319"/>
    <lineage>
        <taxon>Eukaryota</taxon>
        <taxon>Metazoa</taxon>
        <taxon>Ecdysozoa</taxon>
        <taxon>Nematoda</taxon>
        <taxon>Chromadorea</taxon>
        <taxon>Rhabditida</taxon>
        <taxon>Rhabditina</taxon>
        <taxon>Rhabditomorpha</taxon>
        <taxon>Strongyloidea</taxon>
        <taxon>Trichostrongylidae</taxon>
        <taxon>Trichostrongylus</taxon>
    </lineage>
</organism>
<sequence>AIAPINGEDPLQTELKTVTSIRNRKKSSLSAILGGMDVQTTLLPINPEDGEKRSESSEDDRKVCSSHSSVQSRSRPKPALIVVGAQSIGIAIYFNVFIFHLFS</sequence>
<dbReference type="AlphaFoldDB" id="A0AAN8FBJ0"/>
<protein>
    <submittedName>
        <fullName evidence="3">Uncharacterized protein</fullName>
    </submittedName>
</protein>
<keyword evidence="2" id="KW-0812">Transmembrane</keyword>
<dbReference type="Proteomes" id="UP001331761">
    <property type="component" value="Unassembled WGS sequence"/>
</dbReference>
<comment type="caution">
    <text evidence="3">The sequence shown here is derived from an EMBL/GenBank/DDBJ whole genome shotgun (WGS) entry which is preliminary data.</text>
</comment>
<keyword evidence="2" id="KW-1133">Transmembrane helix</keyword>
<evidence type="ECO:0000256" key="2">
    <source>
        <dbReference type="SAM" id="Phobius"/>
    </source>
</evidence>
<evidence type="ECO:0000256" key="1">
    <source>
        <dbReference type="SAM" id="MobiDB-lite"/>
    </source>
</evidence>
<feature type="non-terminal residue" evidence="3">
    <location>
        <position position="1"/>
    </location>
</feature>
<evidence type="ECO:0000313" key="4">
    <source>
        <dbReference type="Proteomes" id="UP001331761"/>
    </source>
</evidence>
<gene>
    <name evidence="3" type="ORF">GCK32_022531</name>
</gene>
<evidence type="ECO:0000313" key="3">
    <source>
        <dbReference type="EMBL" id="KAK5968473.1"/>
    </source>
</evidence>
<feature type="compositionally biased region" description="Basic and acidic residues" evidence="1">
    <location>
        <begin position="49"/>
        <end position="63"/>
    </location>
</feature>